<evidence type="ECO:0000313" key="14">
    <source>
        <dbReference type="EMBL" id="GGO00679.1"/>
    </source>
</evidence>
<dbReference type="InterPro" id="IPR000014">
    <property type="entry name" value="PAS"/>
</dbReference>
<dbReference type="SUPFAM" id="SSF55785">
    <property type="entry name" value="PYP-like sensor domain (PAS domain)"/>
    <property type="match status" value="5"/>
</dbReference>
<keyword evidence="7" id="KW-0067">ATP-binding</keyword>
<dbReference type="InterPro" id="IPR001789">
    <property type="entry name" value="Sig_transdc_resp-reg_receiver"/>
</dbReference>
<dbReference type="PRINTS" id="PR00344">
    <property type="entry name" value="BCTRLSENSOR"/>
</dbReference>
<dbReference type="SMART" id="SM00086">
    <property type="entry name" value="PAC"/>
    <property type="match status" value="4"/>
</dbReference>
<dbReference type="InterPro" id="IPR004358">
    <property type="entry name" value="Sig_transdc_His_kin-like_C"/>
</dbReference>
<dbReference type="SUPFAM" id="SSF52172">
    <property type="entry name" value="CheY-like"/>
    <property type="match status" value="1"/>
</dbReference>
<dbReference type="CDD" id="cd00130">
    <property type="entry name" value="PAS"/>
    <property type="match status" value="5"/>
</dbReference>
<evidence type="ECO:0000259" key="10">
    <source>
        <dbReference type="PROSITE" id="PS50109"/>
    </source>
</evidence>
<dbReference type="RefSeq" id="WP_018978973.1">
    <property type="nucleotide sequence ID" value="NZ_BMLN01000005.1"/>
</dbReference>
<dbReference type="PANTHER" id="PTHR45339">
    <property type="entry name" value="HYBRID SIGNAL TRANSDUCTION HISTIDINE KINASE J"/>
    <property type="match status" value="1"/>
</dbReference>
<accession>A0ABQ2L371</accession>
<dbReference type="Pfam" id="PF00512">
    <property type="entry name" value="HisKA"/>
    <property type="match status" value="1"/>
</dbReference>
<dbReference type="InterPro" id="IPR036890">
    <property type="entry name" value="HATPase_C_sf"/>
</dbReference>
<feature type="domain" description="PAC" evidence="13">
    <location>
        <begin position="587"/>
        <end position="638"/>
    </location>
</feature>
<sequence>MSKQPEQENKIFKQIYEQSPVGIAVLDVGDGRLLYANAKFGRILGCRAEELSGVELATLMQNDETVESERADTEIREAIANLGEGREFERLFFRMDGGRVWISFHMAELDLQGIYEGRLIVMHTLDVTNEYNDRQKLMESSEAYQVLTESTRELVTQSTLSGQLLYASPSVKTLIGYEPEEMVGRHRSEFYHPEELELMENLSLEDAQGQIFMRRIRHKEGRYLWFETMFRILHGPNGEADTILGIGREVTTSKMHEDMLDEVQRIAHIGSWEWNLIEERLHYSEETMRIFGNEVKQDESYPESLLRIIYPADRSIVEKYVERLLNGQAEPIITYRIVLSDRTVKTIQVRHELWRDPNRRPIRLVGLVQDITQQVTIENLIRETEQRYKSLFEYNPSGVYAYDLEGRYVTVNASQERLTGYTQEELIGIPIAEFTVPEHRVRVESGFESVRRGEAQTDEICLIRKDGSAIDVSITNTPIIVDGRIVGAYGIASDITERKKHIAQIEKLSYEHTLILNSVSEGIFGTDLEGGLVFINPAGAEMLGSRPSEVISGMNLSQIQQTSQDGIAYGPYDSPLVSALRTGEPHQDTDSVFWRMDGSSFLASYRVTPLYDQGERKGAVVVFTDITGEKEIIRAKESAERADQAKSEFLAVMSHELRTPMNGVIGMAALLGETDLDDSQRTYVDIITQSGESLMHILNEILDYSKIEAGKMTLNEEPMQVREVLEQAIDLFSSRAAEKGLVLTTEVAPSVPEVLIGDPAKVRQVLVNLISNAIKFTDEGGVAVTIEPGFFHQPNALTLEIAVRDTGIGIAPEKQGLLFQSFSQVDPSINRKYGGTGLGLAICKKLVELMHGFIGVHSREGEGSNFHFTLPLSVPYDERPEDIELARELALSQDIFERTQREEEERNSLTIFETPEGMLRVLVVEDHRVNRRLLEEMLRRFGCVCDLAQSGREAIEAAIRRQYDLIFISVQMSDMDGVTAAAAIRGLPNGGEPVIVAVTAFADREIQGRCREVGVQDFISKPLFAAEVESLIEKWRRRIARTGD</sequence>
<comment type="caution">
    <text evidence="14">The sequence shown here is derived from an EMBL/GenBank/DDBJ whole genome shotgun (WGS) entry which is preliminary data.</text>
</comment>
<dbReference type="Pfam" id="PF02518">
    <property type="entry name" value="HATPase_c"/>
    <property type="match status" value="1"/>
</dbReference>
<feature type="domain" description="PAS" evidence="12">
    <location>
        <begin position="515"/>
        <end position="552"/>
    </location>
</feature>
<dbReference type="SMART" id="SM00091">
    <property type="entry name" value="PAS"/>
    <property type="match status" value="5"/>
</dbReference>
<feature type="domain" description="PAC" evidence="13">
    <location>
        <begin position="456"/>
        <end position="507"/>
    </location>
</feature>
<evidence type="ECO:0000256" key="4">
    <source>
        <dbReference type="ARBA" id="ARBA00022679"/>
    </source>
</evidence>
<evidence type="ECO:0000259" key="12">
    <source>
        <dbReference type="PROSITE" id="PS50112"/>
    </source>
</evidence>
<evidence type="ECO:0000259" key="13">
    <source>
        <dbReference type="PROSITE" id="PS50113"/>
    </source>
</evidence>
<dbReference type="PROSITE" id="PS50112">
    <property type="entry name" value="PAS"/>
    <property type="match status" value="4"/>
</dbReference>
<keyword evidence="6" id="KW-0418">Kinase</keyword>
<dbReference type="Pfam" id="PF00072">
    <property type="entry name" value="Response_reg"/>
    <property type="match status" value="1"/>
</dbReference>
<dbReference type="InterPro" id="IPR035965">
    <property type="entry name" value="PAS-like_dom_sf"/>
</dbReference>
<keyword evidence="5" id="KW-0547">Nucleotide-binding</keyword>
<dbReference type="InterPro" id="IPR000700">
    <property type="entry name" value="PAS-assoc_C"/>
</dbReference>
<reference evidence="15" key="1">
    <citation type="journal article" date="2019" name="Int. J. Syst. Evol. Microbiol.">
        <title>The Global Catalogue of Microorganisms (GCM) 10K type strain sequencing project: providing services to taxonomists for standard genome sequencing and annotation.</title>
        <authorList>
            <consortium name="The Broad Institute Genomics Platform"/>
            <consortium name="The Broad Institute Genome Sequencing Center for Infectious Disease"/>
            <person name="Wu L."/>
            <person name="Ma J."/>
        </authorList>
    </citation>
    <scope>NUCLEOTIDE SEQUENCE [LARGE SCALE GENOMIC DNA]</scope>
    <source>
        <strain evidence="15">CGMCC 1.6964</strain>
    </source>
</reference>
<dbReference type="NCBIfam" id="TIGR00229">
    <property type="entry name" value="sensory_box"/>
    <property type="match status" value="4"/>
</dbReference>
<evidence type="ECO:0000256" key="5">
    <source>
        <dbReference type="ARBA" id="ARBA00022741"/>
    </source>
</evidence>
<feature type="domain" description="Histidine kinase" evidence="10">
    <location>
        <begin position="652"/>
        <end position="874"/>
    </location>
</feature>
<dbReference type="Gene3D" id="3.30.565.10">
    <property type="entry name" value="Histidine kinase-like ATPase, C-terminal domain"/>
    <property type="match status" value="1"/>
</dbReference>
<dbReference type="Pfam" id="PF08448">
    <property type="entry name" value="PAS_4"/>
    <property type="match status" value="1"/>
</dbReference>
<organism evidence="14 15">
    <name type="scientific">Saccharibacillus kuerlensis</name>
    <dbReference type="NCBI Taxonomy" id="459527"/>
    <lineage>
        <taxon>Bacteria</taxon>
        <taxon>Bacillati</taxon>
        <taxon>Bacillota</taxon>
        <taxon>Bacilli</taxon>
        <taxon>Bacillales</taxon>
        <taxon>Paenibacillaceae</taxon>
        <taxon>Saccharibacillus</taxon>
    </lineage>
</organism>
<evidence type="ECO:0000256" key="3">
    <source>
        <dbReference type="ARBA" id="ARBA00022553"/>
    </source>
</evidence>
<dbReference type="Proteomes" id="UP000606653">
    <property type="component" value="Unassembled WGS sequence"/>
</dbReference>
<dbReference type="SUPFAM" id="SSF55874">
    <property type="entry name" value="ATPase domain of HSP90 chaperone/DNA topoisomerase II/histidine kinase"/>
    <property type="match status" value="1"/>
</dbReference>
<evidence type="ECO:0000256" key="2">
    <source>
        <dbReference type="ARBA" id="ARBA00012438"/>
    </source>
</evidence>
<dbReference type="CDD" id="cd16922">
    <property type="entry name" value="HATPase_EvgS-ArcB-TorS-like"/>
    <property type="match status" value="1"/>
</dbReference>
<keyword evidence="3" id="KW-0597">Phosphoprotein</keyword>
<dbReference type="InterPro" id="IPR001610">
    <property type="entry name" value="PAC"/>
</dbReference>
<evidence type="ECO:0000256" key="9">
    <source>
        <dbReference type="PROSITE-ProRule" id="PRU00169"/>
    </source>
</evidence>
<keyword evidence="4" id="KW-0808">Transferase</keyword>
<evidence type="ECO:0000256" key="6">
    <source>
        <dbReference type="ARBA" id="ARBA00022777"/>
    </source>
</evidence>
<dbReference type="SMART" id="SM00387">
    <property type="entry name" value="HATPase_c"/>
    <property type="match status" value="1"/>
</dbReference>
<dbReference type="Gene3D" id="2.10.70.100">
    <property type="match status" value="1"/>
</dbReference>
<dbReference type="InterPro" id="IPR003661">
    <property type="entry name" value="HisK_dim/P_dom"/>
</dbReference>
<dbReference type="SUPFAM" id="SSF47384">
    <property type="entry name" value="Homodimeric domain of signal transducing histidine kinase"/>
    <property type="match status" value="1"/>
</dbReference>
<protein>
    <recommendedName>
        <fullName evidence="2">histidine kinase</fullName>
        <ecNumber evidence="2">2.7.13.3</ecNumber>
    </recommendedName>
</protein>
<keyword evidence="15" id="KW-1185">Reference proteome</keyword>
<name>A0ABQ2L371_9BACL</name>
<feature type="domain" description="PAC" evidence="13">
    <location>
        <begin position="210"/>
        <end position="262"/>
    </location>
</feature>
<comment type="catalytic activity">
    <reaction evidence="1">
        <text>ATP + protein L-histidine = ADP + protein N-phospho-L-histidine.</text>
        <dbReference type="EC" id="2.7.13.3"/>
    </reaction>
</comment>
<dbReference type="InterPro" id="IPR013656">
    <property type="entry name" value="PAS_4"/>
</dbReference>
<dbReference type="SMART" id="SM00448">
    <property type="entry name" value="REC"/>
    <property type="match status" value="1"/>
</dbReference>
<dbReference type="InterPro" id="IPR011006">
    <property type="entry name" value="CheY-like_superfamily"/>
</dbReference>
<gene>
    <name evidence="14" type="ORF">GCM10010969_22160</name>
</gene>
<dbReference type="Pfam" id="PF00989">
    <property type="entry name" value="PAS"/>
    <property type="match status" value="2"/>
</dbReference>
<evidence type="ECO:0000256" key="8">
    <source>
        <dbReference type="ARBA" id="ARBA00023012"/>
    </source>
</evidence>
<dbReference type="InterPro" id="IPR003594">
    <property type="entry name" value="HATPase_dom"/>
</dbReference>
<dbReference type="CDD" id="cd00082">
    <property type="entry name" value="HisKA"/>
    <property type="match status" value="1"/>
</dbReference>
<dbReference type="InterPro" id="IPR013655">
    <property type="entry name" value="PAS_fold_3"/>
</dbReference>
<dbReference type="InterPro" id="IPR036097">
    <property type="entry name" value="HisK_dim/P_sf"/>
</dbReference>
<evidence type="ECO:0000259" key="11">
    <source>
        <dbReference type="PROSITE" id="PS50110"/>
    </source>
</evidence>
<dbReference type="EC" id="2.7.13.3" evidence="2"/>
<evidence type="ECO:0000313" key="15">
    <source>
        <dbReference type="Proteomes" id="UP000606653"/>
    </source>
</evidence>
<feature type="domain" description="Response regulatory" evidence="11">
    <location>
        <begin position="920"/>
        <end position="1036"/>
    </location>
</feature>
<evidence type="ECO:0000256" key="1">
    <source>
        <dbReference type="ARBA" id="ARBA00000085"/>
    </source>
</evidence>
<dbReference type="PROSITE" id="PS50110">
    <property type="entry name" value="RESPONSE_REGULATORY"/>
    <property type="match status" value="1"/>
</dbReference>
<comment type="caution">
    <text evidence="9">Lacks conserved residue(s) required for the propagation of feature annotation.</text>
</comment>
<dbReference type="PROSITE" id="PS50109">
    <property type="entry name" value="HIS_KIN"/>
    <property type="match status" value="1"/>
</dbReference>
<dbReference type="CDD" id="cd17546">
    <property type="entry name" value="REC_hyHK_CKI1_RcsC-like"/>
    <property type="match status" value="1"/>
</dbReference>
<dbReference type="Pfam" id="PF08447">
    <property type="entry name" value="PAS_3"/>
    <property type="match status" value="2"/>
</dbReference>
<feature type="domain" description="PAS" evidence="12">
    <location>
        <begin position="384"/>
        <end position="454"/>
    </location>
</feature>
<dbReference type="InterPro" id="IPR013767">
    <property type="entry name" value="PAS_fold"/>
</dbReference>
<dbReference type="PROSITE" id="PS50113">
    <property type="entry name" value="PAC"/>
    <property type="match status" value="3"/>
</dbReference>
<dbReference type="SMART" id="SM00388">
    <property type="entry name" value="HisKA"/>
    <property type="match status" value="1"/>
</dbReference>
<dbReference type="Gene3D" id="1.10.287.130">
    <property type="match status" value="1"/>
</dbReference>
<evidence type="ECO:0000256" key="7">
    <source>
        <dbReference type="ARBA" id="ARBA00022840"/>
    </source>
</evidence>
<dbReference type="InterPro" id="IPR005467">
    <property type="entry name" value="His_kinase_dom"/>
</dbReference>
<feature type="domain" description="PAS" evidence="12">
    <location>
        <begin position="8"/>
        <end position="82"/>
    </location>
</feature>
<dbReference type="Gene3D" id="3.30.450.20">
    <property type="entry name" value="PAS domain"/>
    <property type="match status" value="5"/>
</dbReference>
<dbReference type="Gene3D" id="3.40.50.2300">
    <property type="match status" value="1"/>
</dbReference>
<proteinExistence type="predicted"/>
<keyword evidence="8" id="KW-0902">Two-component regulatory system</keyword>
<dbReference type="PANTHER" id="PTHR45339:SF1">
    <property type="entry name" value="HYBRID SIGNAL TRANSDUCTION HISTIDINE KINASE J"/>
    <property type="match status" value="1"/>
</dbReference>
<dbReference type="EMBL" id="BMLN01000005">
    <property type="protein sequence ID" value="GGO00679.1"/>
    <property type="molecule type" value="Genomic_DNA"/>
</dbReference>
<feature type="domain" description="PAS" evidence="12">
    <location>
        <begin position="140"/>
        <end position="207"/>
    </location>
</feature>